<dbReference type="STRING" id="1318628.MARLIPOL_04190"/>
<dbReference type="SUPFAM" id="SSF53187">
    <property type="entry name" value="Zn-dependent exopeptidases"/>
    <property type="match status" value="1"/>
</dbReference>
<evidence type="ECO:0000313" key="10">
    <source>
        <dbReference type="Proteomes" id="UP000016540"/>
    </source>
</evidence>
<evidence type="ECO:0000256" key="2">
    <source>
        <dbReference type="ARBA" id="ARBA00022723"/>
    </source>
</evidence>
<evidence type="ECO:0000313" key="9">
    <source>
        <dbReference type="EMBL" id="EON93204.1"/>
    </source>
</evidence>
<comment type="catalytic activity">
    <reaction evidence="5">
        <text>N-succinyl-L-glutamate + H2O = L-glutamate + succinate</text>
        <dbReference type="Rhea" id="RHEA:15169"/>
        <dbReference type="ChEBI" id="CHEBI:15377"/>
        <dbReference type="ChEBI" id="CHEBI:29985"/>
        <dbReference type="ChEBI" id="CHEBI:30031"/>
        <dbReference type="ChEBI" id="CHEBI:58763"/>
        <dbReference type="EC" id="3.5.1.96"/>
    </reaction>
</comment>
<comment type="similarity">
    <text evidence="5">Belongs to the AspA/AstE family. Succinylglutamate desuccinylase subfamily.</text>
</comment>
<dbReference type="NCBIfam" id="TIGR03242">
    <property type="entry name" value="arg_catab_astE"/>
    <property type="match status" value="1"/>
</dbReference>
<dbReference type="OrthoDB" id="5290473at2"/>
<dbReference type="GO" id="GO:0019544">
    <property type="term" value="P:L-arginine catabolic process to L-glutamate"/>
    <property type="evidence" value="ECO:0007669"/>
    <property type="project" value="UniProtKB-UniRule"/>
</dbReference>
<dbReference type="eggNOG" id="COG2988">
    <property type="taxonomic scope" value="Bacteria"/>
</dbReference>
<accession>R8B3V6</accession>
<comment type="pathway">
    <text evidence="5">Amino-acid degradation; L-arginine degradation via AST pathway; L-glutamate and succinate from L-arginine: step 5/5.</text>
</comment>
<dbReference type="PIRSF" id="PIRSF017020">
    <property type="entry name" value="AstE"/>
    <property type="match status" value="1"/>
</dbReference>
<keyword evidence="1 5" id="KW-0056">Arginine metabolism</keyword>
<dbReference type="EMBL" id="ASAD01000007">
    <property type="protein sequence ID" value="EON93204.1"/>
    <property type="molecule type" value="Genomic_DNA"/>
</dbReference>
<dbReference type="InterPro" id="IPR007036">
    <property type="entry name" value="Aste_AspA_hybrid_dom"/>
</dbReference>
<keyword evidence="10" id="KW-1185">Reference proteome</keyword>
<gene>
    <name evidence="5" type="primary">astE</name>
    <name evidence="9" type="ORF">MARLIPOL_04190</name>
</gene>
<dbReference type="PANTHER" id="PTHR15162:SF7">
    <property type="entry name" value="SUCCINYLGLUTAMATE DESUCCINYLASE"/>
    <property type="match status" value="1"/>
</dbReference>
<dbReference type="GO" id="GO:0008270">
    <property type="term" value="F:zinc ion binding"/>
    <property type="evidence" value="ECO:0007669"/>
    <property type="project" value="UniProtKB-UniRule"/>
</dbReference>
<feature type="binding site" evidence="5">
    <location>
        <position position="165"/>
    </location>
    <ligand>
        <name>Zn(2+)</name>
        <dbReference type="ChEBI" id="CHEBI:29105"/>
    </ligand>
</feature>
<dbReference type="HOGENOM" id="CLU_071608_0_0_6"/>
<dbReference type="GO" id="GO:0016788">
    <property type="term" value="F:hydrolase activity, acting on ester bonds"/>
    <property type="evidence" value="ECO:0007669"/>
    <property type="project" value="UniProtKB-UniRule"/>
</dbReference>
<dbReference type="HAMAP" id="MF_00767">
    <property type="entry name" value="Arg_catab_AstE"/>
    <property type="match status" value="1"/>
</dbReference>
<dbReference type="PANTHER" id="PTHR15162">
    <property type="entry name" value="ASPARTOACYLASE"/>
    <property type="match status" value="1"/>
</dbReference>
<feature type="binding site" evidence="5">
    <location>
        <position position="73"/>
    </location>
    <ligand>
        <name>Zn(2+)</name>
        <dbReference type="ChEBI" id="CHEBI:29105"/>
    </ligand>
</feature>
<evidence type="ECO:0000256" key="1">
    <source>
        <dbReference type="ARBA" id="ARBA00022503"/>
    </source>
</evidence>
<dbReference type="AlphaFoldDB" id="R8B3V6"/>
<evidence type="ECO:0000259" key="8">
    <source>
        <dbReference type="Pfam" id="PF24827"/>
    </source>
</evidence>
<feature type="domain" description="AstE/AspA barrel-sandwich hybrid" evidence="7">
    <location>
        <begin position="269"/>
        <end position="342"/>
    </location>
</feature>
<keyword evidence="4 5" id="KW-0862">Zinc</keyword>
<dbReference type="InterPro" id="IPR055438">
    <property type="entry name" value="AstE_AspA_cat"/>
</dbReference>
<dbReference type="Pfam" id="PF04952">
    <property type="entry name" value="AstE_AspA_hybrid"/>
    <property type="match status" value="1"/>
</dbReference>
<sequence>MKASDCLFDAHADWLVNTLANCTNPLPEVKTQLPDGTRAIRRAVGVLELCPPTDRPNPNHEALIISAGVHGNETAPIEVLNGLVTELLNGQWTLACPVLLILGNPPAMLAGDRFIDANMNRLFHGAHGKEEYHGLPEAARAQFLEEACRQFAAQHPHNLCHYDLHTAIRPSRREKFALYPFVAGREVPRAQCDFLLEAGVETLLLQHREGTTFSSFSSSVLKAESFTVELGKVRPFGQNDLSRFTGISTALRRRMSGLPPVPPTPPRDHLAVFEVVHEIINSGDSFRFHVPDDVANFTEYAPGTLIWEDAEMEYRVGHSPESIVFPNRNVPVGQRVGLLIRPRQSLGA</sequence>
<keyword evidence="3 5" id="KW-0378">Hydrolase</keyword>
<feature type="active site" evidence="5">
    <location>
        <position position="229"/>
    </location>
</feature>
<evidence type="ECO:0000256" key="5">
    <source>
        <dbReference type="HAMAP-Rule" id="MF_00767"/>
    </source>
</evidence>
<dbReference type="Proteomes" id="UP000016540">
    <property type="component" value="Unassembled WGS sequence"/>
</dbReference>
<name>R8B3V6_9GAMM</name>
<evidence type="ECO:0000256" key="3">
    <source>
        <dbReference type="ARBA" id="ARBA00022801"/>
    </source>
</evidence>
<dbReference type="PATRIC" id="fig|1318628.3.peg.832"/>
<comment type="cofactor">
    <cofactor evidence="5">
        <name>Zn(2+)</name>
        <dbReference type="ChEBI" id="CHEBI:29105"/>
    </cofactor>
    <text evidence="5">Binds 1 zinc ion per subunit.</text>
</comment>
<keyword evidence="2 5" id="KW-0479">Metal-binding</keyword>
<organism evidence="9 10">
    <name type="scientific">Marinobacter lipolyticus SM19</name>
    <dbReference type="NCBI Taxonomy" id="1318628"/>
    <lineage>
        <taxon>Bacteria</taxon>
        <taxon>Pseudomonadati</taxon>
        <taxon>Pseudomonadota</taxon>
        <taxon>Gammaproteobacteria</taxon>
        <taxon>Pseudomonadales</taxon>
        <taxon>Marinobacteraceae</taxon>
        <taxon>Marinobacter</taxon>
    </lineage>
</organism>
<dbReference type="NCBIfam" id="NF003706">
    <property type="entry name" value="PRK05324.1"/>
    <property type="match status" value="1"/>
</dbReference>
<comment type="caution">
    <text evidence="9">The sequence shown here is derived from an EMBL/GenBank/DDBJ whole genome shotgun (WGS) entry which is preliminary data.</text>
</comment>
<dbReference type="InterPro" id="IPR016681">
    <property type="entry name" value="SuccinylGlu_desuccinylase"/>
</dbReference>
<dbReference type="InterPro" id="IPR050178">
    <property type="entry name" value="AspA/AstE_fam"/>
</dbReference>
<feature type="binding site" evidence="5">
    <location>
        <position position="70"/>
    </location>
    <ligand>
        <name>Zn(2+)</name>
        <dbReference type="ChEBI" id="CHEBI:29105"/>
    </ligand>
</feature>
<evidence type="ECO:0000256" key="4">
    <source>
        <dbReference type="ARBA" id="ARBA00022833"/>
    </source>
</evidence>
<dbReference type="GO" id="GO:0019545">
    <property type="term" value="P:L-arginine catabolic process to succinate"/>
    <property type="evidence" value="ECO:0007669"/>
    <property type="project" value="UniProtKB-UniRule"/>
</dbReference>
<proteinExistence type="inferred from homology"/>
<evidence type="ECO:0000256" key="6">
    <source>
        <dbReference type="NCBIfam" id="TIGR03242"/>
    </source>
</evidence>
<dbReference type="RefSeq" id="WP_012136839.1">
    <property type="nucleotide sequence ID" value="NZ_KE007306.1"/>
</dbReference>
<comment type="function">
    <text evidence="5">Transforms N(2)-succinylglutamate into succinate and glutamate.</text>
</comment>
<dbReference type="UniPathway" id="UPA00185">
    <property type="reaction ID" value="UER00283"/>
</dbReference>
<feature type="domain" description="Succinylglutamate desuccinylase/Aspartoacylase catalytic" evidence="8">
    <location>
        <begin position="61"/>
        <end position="251"/>
    </location>
</feature>
<dbReference type="Gene3D" id="3.40.630.10">
    <property type="entry name" value="Zn peptidases"/>
    <property type="match status" value="1"/>
</dbReference>
<reference evidence="9 10" key="1">
    <citation type="journal article" date="2013" name="Genome Announc.">
        <title>Draft Genome Sequence of the Moderately Halophilic Bacterium Marinobacter lipolyticus Strain SM19.</title>
        <authorList>
            <person name="Papke R.T."/>
            <person name="de la Haba R.R."/>
            <person name="Infante-Dominguez C."/>
            <person name="Perez D."/>
            <person name="Sanchez-Porro C."/>
            <person name="Lapierre P."/>
            <person name="Ventosa A."/>
        </authorList>
    </citation>
    <scope>NUCLEOTIDE SEQUENCE [LARGE SCALE GENOMIC DNA]</scope>
    <source>
        <strain evidence="9 10">SM19</strain>
    </source>
</reference>
<protein>
    <recommendedName>
        <fullName evidence="5 6">Succinylglutamate desuccinylase</fullName>
        <ecNumber evidence="5 6">3.5.1.96</ecNumber>
    </recommendedName>
</protein>
<evidence type="ECO:0000259" key="7">
    <source>
        <dbReference type="Pfam" id="PF04952"/>
    </source>
</evidence>
<dbReference type="Pfam" id="PF24827">
    <property type="entry name" value="AstE_AspA_cat"/>
    <property type="match status" value="1"/>
</dbReference>
<dbReference type="GO" id="GO:0009017">
    <property type="term" value="F:succinylglutamate desuccinylase activity"/>
    <property type="evidence" value="ECO:0007669"/>
    <property type="project" value="UniProtKB-UniRule"/>
</dbReference>
<dbReference type="EC" id="3.5.1.96" evidence="5 6"/>